<dbReference type="AlphaFoldDB" id="A0A0F9D8U5"/>
<comment type="caution">
    <text evidence="1">The sequence shown here is derived from an EMBL/GenBank/DDBJ whole genome shotgun (WGS) entry which is preliminary data.</text>
</comment>
<proteinExistence type="predicted"/>
<reference evidence="1" key="1">
    <citation type="journal article" date="2015" name="Nature">
        <title>Complex archaea that bridge the gap between prokaryotes and eukaryotes.</title>
        <authorList>
            <person name="Spang A."/>
            <person name="Saw J.H."/>
            <person name="Jorgensen S.L."/>
            <person name="Zaremba-Niedzwiedzka K."/>
            <person name="Martijn J."/>
            <person name="Lind A.E."/>
            <person name="van Eijk R."/>
            <person name="Schleper C."/>
            <person name="Guy L."/>
            <person name="Ettema T.J."/>
        </authorList>
    </citation>
    <scope>NUCLEOTIDE SEQUENCE</scope>
</reference>
<evidence type="ECO:0000313" key="1">
    <source>
        <dbReference type="EMBL" id="KKL58029.1"/>
    </source>
</evidence>
<feature type="non-terminal residue" evidence="1">
    <location>
        <position position="45"/>
    </location>
</feature>
<organism evidence="1">
    <name type="scientific">marine sediment metagenome</name>
    <dbReference type="NCBI Taxonomy" id="412755"/>
    <lineage>
        <taxon>unclassified sequences</taxon>
        <taxon>metagenomes</taxon>
        <taxon>ecological metagenomes</taxon>
    </lineage>
</organism>
<accession>A0A0F9D8U5</accession>
<name>A0A0F9D8U5_9ZZZZ</name>
<dbReference type="EMBL" id="LAZR01029960">
    <property type="protein sequence ID" value="KKL58029.1"/>
    <property type="molecule type" value="Genomic_DNA"/>
</dbReference>
<protein>
    <submittedName>
        <fullName evidence="1">Uncharacterized protein</fullName>
    </submittedName>
</protein>
<sequence>MNKNPLGSVPINVSSSNYYFKTEKDSTDTNKSAKRIVSFVVDKYD</sequence>
<gene>
    <name evidence="1" type="ORF">LCGC14_2229470</name>
</gene>